<dbReference type="Proteomes" id="UP000007494">
    <property type="component" value="Chromosome VIII"/>
</dbReference>
<feature type="compositionally biased region" description="Polar residues" evidence="5">
    <location>
        <begin position="264"/>
        <end position="274"/>
    </location>
</feature>
<keyword evidence="7" id="KW-1185">Reference proteome</keyword>
<dbReference type="GO" id="GO:0005737">
    <property type="term" value="C:cytoplasm"/>
    <property type="evidence" value="ECO:0007669"/>
    <property type="project" value="UniProtKB-SubCell"/>
</dbReference>
<evidence type="ECO:0000256" key="4">
    <source>
        <dbReference type="ARBA" id="ARBA00022737"/>
    </source>
</evidence>
<dbReference type="OrthoDB" id="676979at2759"/>
<dbReference type="Pfam" id="PF12799">
    <property type="entry name" value="LRR_4"/>
    <property type="match status" value="1"/>
</dbReference>
<keyword evidence="4" id="KW-0677">Repeat</keyword>
<gene>
    <name evidence="6" type="ORF">NCLIV_037130</name>
</gene>
<keyword evidence="3" id="KW-0433">Leucine-rich repeat</keyword>
<dbReference type="AlphaFoldDB" id="F0VJM0"/>
<dbReference type="eggNOG" id="ENOG502QYM1">
    <property type="taxonomic scope" value="Eukaryota"/>
</dbReference>
<keyword evidence="2" id="KW-0963">Cytoplasm</keyword>
<dbReference type="RefSeq" id="XP_003883963.1">
    <property type="nucleotide sequence ID" value="XM_003883914.1"/>
</dbReference>
<dbReference type="PANTHER" id="PTHR22710">
    <property type="entry name" value="X-RAY RADIATION RESISTANCE ASSOCIATED PROTEIN 1 XRRA1"/>
    <property type="match status" value="1"/>
</dbReference>
<reference evidence="7" key="1">
    <citation type="journal article" date="2012" name="PLoS Pathog.">
        <title>Comparative genomics of the apicomplexan parasites Toxoplasma gondii and Neospora caninum: Coccidia differing in host range and transmission strategy.</title>
        <authorList>
            <person name="Reid A.J."/>
            <person name="Vermont S.J."/>
            <person name="Cotton J.A."/>
            <person name="Harris D."/>
            <person name="Hill-Cawthorne G.A."/>
            <person name="Konen-Waisman S."/>
            <person name="Latham S.M."/>
            <person name="Mourier T."/>
            <person name="Norton R."/>
            <person name="Quail M.A."/>
            <person name="Sanders M."/>
            <person name="Shanmugam D."/>
            <person name="Sohal A."/>
            <person name="Wasmuth J.D."/>
            <person name="Brunk B."/>
            <person name="Grigg M.E."/>
            <person name="Howard J.C."/>
            <person name="Parkinson J."/>
            <person name="Roos D.S."/>
            <person name="Trees A.J."/>
            <person name="Berriman M."/>
            <person name="Pain A."/>
            <person name="Wastling J.M."/>
        </authorList>
    </citation>
    <scope>NUCLEOTIDE SEQUENCE [LARGE SCALE GENOMIC DNA]</scope>
    <source>
        <strain evidence="7">Liverpool</strain>
    </source>
</reference>
<dbReference type="SUPFAM" id="SSF52058">
    <property type="entry name" value="L domain-like"/>
    <property type="match status" value="1"/>
</dbReference>
<evidence type="ECO:0000256" key="3">
    <source>
        <dbReference type="ARBA" id="ARBA00022614"/>
    </source>
</evidence>
<organism evidence="6 7">
    <name type="scientific">Neospora caninum (strain Liverpool)</name>
    <dbReference type="NCBI Taxonomy" id="572307"/>
    <lineage>
        <taxon>Eukaryota</taxon>
        <taxon>Sar</taxon>
        <taxon>Alveolata</taxon>
        <taxon>Apicomplexa</taxon>
        <taxon>Conoidasida</taxon>
        <taxon>Coccidia</taxon>
        <taxon>Eucoccidiorida</taxon>
        <taxon>Eimeriorina</taxon>
        <taxon>Sarcocystidae</taxon>
        <taxon>Neospora</taxon>
    </lineage>
</organism>
<dbReference type="InterPro" id="IPR032675">
    <property type="entry name" value="LRR_dom_sf"/>
</dbReference>
<evidence type="ECO:0000256" key="2">
    <source>
        <dbReference type="ARBA" id="ARBA00022490"/>
    </source>
</evidence>
<dbReference type="EMBL" id="FR823390">
    <property type="protein sequence ID" value="CBZ53931.1"/>
    <property type="molecule type" value="Genomic_DNA"/>
</dbReference>
<dbReference type="PROSITE" id="PS51450">
    <property type="entry name" value="LRR"/>
    <property type="match status" value="1"/>
</dbReference>
<dbReference type="InterPro" id="IPR025875">
    <property type="entry name" value="Leu-rich_rpt_4"/>
</dbReference>
<feature type="region of interest" description="Disordered" evidence="5">
    <location>
        <begin position="251"/>
        <end position="274"/>
    </location>
</feature>
<protein>
    <submittedName>
        <fullName evidence="6">Putative leucine rich repeat protein</fullName>
    </submittedName>
</protein>
<dbReference type="InterPro" id="IPR001611">
    <property type="entry name" value="Leu-rich_rpt"/>
</dbReference>
<sequence length="520" mass="56698">MLTTDTVSLKAFLAFPHAFRSMVNLIVIRYEGLQLQNHRLDSLGRLPSLKQLRLKDCGLQNLGFLTAFVGGAPLEDIDVASNAISALPPRTAFRRRDHPSINTLSQCQDDSTVGHQKQTGTFPLSLRTLDLSDNAIEDVNSLEALAEFPNLEVLRLFGNNLNNDLAFNSSFTSKLRSCTQLQRSVNGAFAYVSCPGTPQPPPTVKDAQVGEAAELPRYEAGTGLLDELRKKTLGNIGCDKETQYEQVPAVRLPSETRNPAAAAQVSSESGAGGTNQSLLVKEECPHCAAQAEPQQRAVTVQPEQRDTNACPAYQFVPKQAQTSFRPLPVMCRPGFGYKAAEAALRSQQQQCYLAAFQRDIQASAHLERCNEHLIRLQRARRAFIAGLHRLTQTSGTARLYEQTATALAQLESIRHSLPAVNIPGATGLTIRILQAAQDYSPGGLAARAGSVSSDLRRQVITLEKEVQGLLLLFEDDVLKSGKLAMLCRSPAASTVECIPLQSEISRDVLDTKLVTRKEST</sequence>
<dbReference type="VEuPathDB" id="ToxoDB:NCLIV_037130"/>
<dbReference type="InParanoid" id="F0VJM0"/>
<dbReference type="Gene3D" id="3.80.10.10">
    <property type="entry name" value="Ribonuclease Inhibitor"/>
    <property type="match status" value="1"/>
</dbReference>
<evidence type="ECO:0000313" key="6">
    <source>
        <dbReference type="EMBL" id="CBZ53931.1"/>
    </source>
</evidence>
<name>F0VJM0_NEOCL</name>
<dbReference type="PANTHER" id="PTHR22710:SF2">
    <property type="entry name" value="X-RAY RADIATION RESISTANCE-ASSOCIATED PROTEIN 1"/>
    <property type="match status" value="1"/>
</dbReference>
<proteinExistence type="predicted"/>
<evidence type="ECO:0000256" key="5">
    <source>
        <dbReference type="SAM" id="MobiDB-lite"/>
    </source>
</evidence>
<evidence type="ECO:0000256" key="1">
    <source>
        <dbReference type="ARBA" id="ARBA00004496"/>
    </source>
</evidence>
<dbReference type="GO" id="GO:0005634">
    <property type="term" value="C:nucleus"/>
    <property type="evidence" value="ECO:0007669"/>
    <property type="project" value="TreeGrafter"/>
</dbReference>
<accession>F0VJM0</accession>
<evidence type="ECO:0000313" key="7">
    <source>
        <dbReference type="Proteomes" id="UP000007494"/>
    </source>
</evidence>
<dbReference type="GeneID" id="13443657"/>
<comment type="subcellular location">
    <subcellularLocation>
        <location evidence="1">Cytoplasm</location>
    </subcellularLocation>
</comment>